<dbReference type="InterPro" id="IPR036291">
    <property type="entry name" value="NAD(P)-bd_dom_sf"/>
</dbReference>
<dbReference type="AlphaFoldDB" id="A0A838YK91"/>
<dbReference type="EMBL" id="JACETM010000014">
    <property type="protein sequence ID" value="MBA4723990.1"/>
    <property type="molecule type" value="Genomic_DNA"/>
</dbReference>
<dbReference type="GO" id="GO:0051287">
    <property type="term" value="F:NAD binding"/>
    <property type="evidence" value="ECO:0007669"/>
    <property type="project" value="InterPro"/>
</dbReference>
<feature type="domain" description="Semialdehyde dehydrogenase NAD-binding" evidence="1">
    <location>
        <begin position="7"/>
        <end position="63"/>
    </location>
</feature>
<organism evidence="2 3">
    <name type="scientific">SAR86 cluster bacterium</name>
    <dbReference type="NCBI Taxonomy" id="2030880"/>
    <lineage>
        <taxon>Bacteria</taxon>
        <taxon>Pseudomonadati</taxon>
        <taxon>Pseudomonadota</taxon>
        <taxon>Gammaproteobacteria</taxon>
        <taxon>SAR86 cluster</taxon>
    </lineage>
</organism>
<dbReference type="Proteomes" id="UP000585327">
    <property type="component" value="Unassembled WGS sequence"/>
</dbReference>
<comment type="caution">
    <text evidence="2">The sequence shown here is derived from an EMBL/GenBank/DDBJ whole genome shotgun (WGS) entry which is preliminary data.</text>
</comment>
<proteinExistence type="predicted"/>
<protein>
    <submittedName>
        <fullName evidence="2">Aspartate-semialdehyde dehydrogenase</fullName>
    </submittedName>
</protein>
<name>A0A838YK91_9GAMM</name>
<dbReference type="InterPro" id="IPR000534">
    <property type="entry name" value="Semialdehyde_DH_NAD-bd"/>
</dbReference>
<evidence type="ECO:0000313" key="2">
    <source>
        <dbReference type="EMBL" id="MBA4723990.1"/>
    </source>
</evidence>
<dbReference type="SUPFAM" id="SSF51735">
    <property type="entry name" value="NAD(P)-binding Rossmann-fold domains"/>
    <property type="match status" value="1"/>
</dbReference>
<gene>
    <name evidence="2" type="ORF">H2021_02115</name>
</gene>
<accession>A0A838YK91</accession>
<dbReference type="GO" id="GO:0016620">
    <property type="term" value="F:oxidoreductase activity, acting on the aldehyde or oxo group of donors, NAD or NADP as acceptor"/>
    <property type="evidence" value="ECO:0007669"/>
    <property type="project" value="InterPro"/>
</dbReference>
<reference evidence="2 3" key="1">
    <citation type="submission" date="2020-06" db="EMBL/GenBank/DDBJ databases">
        <title>Dysbiosis in marine aquaculture revealed through microbiome analysis: reverse ecology for environmental sustainability.</title>
        <authorList>
            <person name="Haro-Moreno J.M."/>
            <person name="Coutinho F.H."/>
            <person name="Zaragoza-Solas A."/>
            <person name="Picazo A."/>
            <person name="Almagro-Moreno S."/>
            <person name="Lopez-Perez M."/>
        </authorList>
    </citation>
    <scope>NUCLEOTIDE SEQUENCE [LARGE SCALE GENOMIC DNA]</scope>
    <source>
        <strain evidence="2">MCMED-G42</strain>
    </source>
</reference>
<evidence type="ECO:0000313" key="3">
    <source>
        <dbReference type="Proteomes" id="UP000585327"/>
    </source>
</evidence>
<evidence type="ECO:0000259" key="1">
    <source>
        <dbReference type="Pfam" id="PF01118"/>
    </source>
</evidence>
<feature type="non-terminal residue" evidence="2">
    <location>
        <position position="68"/>
    </location>
</feature>
<sequence length="68" mass="7445">MNNELNLALVGASGVVGQKIIQLLEKKNFQVNNFYPLGKSSVGDEVSLMNQTYVIDDVDLFDATKANL</sequence>
<dbReference type="Gene3D" id="3.40.50.720">
    <property type="entry name" value="NAD(P)-binding Rossmann-like Domain"/>
    <property type="match status" value="1"/>
</dbReference>
<dbReference type="Pfam" id="PF01118">
    <property type="entry name" value="Semialdhyde_dh"/>
    <property type="match status" value="1"/>
</dbReference>